<dbReference type="KEGG" id="hhg:XM38_021630"/>
<proteinExistence type="predicted"/>
<name>A0A1Z3HLM8_9CYAN</name>
<dbReference type="Proteomes" id="UP000191901">
    <property type="component" value="Chromosome"/>
</dbReference>
<dbReference type="OrthoDB" id="531519at2"/>
<reference evidence="2 3" key="1">
    <citation type="journal article" date="2016" name="Biochim. Biophys. Acta">
        <title>Characterization of red-shifted phycobilisomes isolated from the chlorophyll f-containing cyanobacterium Halomicronema hongdechloris.</title>
        <authorList>
            <person name="Li Y."/>
            <person name="Lin Y."/>
            <person name="Garvey C.J."/>
            <person name="Birch D."/>
            <person name="Corkery R.W."/>
            <person name="Loughlin P.C."/>
            <person name="Scheer H."/>
            <person name="Willows R.D."/>
            <person name="Chen M."/>
        </authorList>
    </citation>
    <scope>NUCLEOTIDE SEQUENCE [LARGE SCALE GENOMIC DNA]</scope>
    <source>
        <strain evidence="2 3">C2206</strain>
    </source>
</reference>
<dbReference type="RefSeq" id="WP_088429762.1">
    <property type="nucleotide sequence ID" value="NZ_CP021983.2"/>
</dbReference>
<evidence type="ECO:0000313" key="3">
    <source>
        <dbReference type="Proteomes" id="UP000191901"/>
    </source>
</evidence>
<evidence type="ECO:0000313" key="2">
    <source>
        <dbReference type="EMBL" id="ASC71211.1"/>
    </source>
</evidence>
<accession>A0A1Z3HLM8</accession>
<feature type="compositionally biased region" description="Low complexity" evidence="1">
    <location>
        <begin position="115"/>
        <end position="127"/>
    </location>
</feature>
<protein>
    <submittedName>
        <fullName evidence="2">Uncharacterized protein</fullName>
    </submittedName>
</protein>
<feature type="compositionally biased region" description="Polar residues" evidence="1">
    <location>
        <begin position="128"/>
        <end position="139"/>
    </location>
</feature>
<dbReference type="AlphaFoldDB" id="A0A1Z3HLM8"/>
<dbReference type="EMBL" id="CP021983">
    <property type="protein sequence ID" value="ASC71211.1"/>
    <property type="molecule type" value="Genomic_DNA"/>
</dbReference>
<feature type="region of interest" description="Disordered" evidence="1">
    <location>
        <begin position="115"/>
        <end position="139"/>
    </location>
</feature>
<evidence type="ECO:0000256" key="1">
    <source>
        <dbReference type="SAM" id="MobiDB-lite"/>
    </source>
</evidence>
<sequence>MSRQKRNSTALEQAERRLESLRSIARDLDLGRGLSVHNFAAILDDLATKLAAYNTALSNIDKMADDIRMAEKAARAMSEQMLMGVGSHYGRTSQEYEMAGGSRRKGHPRARVTANVPAPVVVPTTEPSQNGASATPVSV</sequence>
<gene>
    <name evidence="2" type="ORF">XM38_021630</name>
</gene>
<organism evidence="2 3">
    <name type="scientific">Halomicronema hongdechloris C2206</name>
    <dbReference type="NCBI Taxonomy" id="1641165"/>
    <lineage>
        <taxon>Bacteria</taxon>
        <taxon>Bacillati</taxon>
        <taxon>Cyanobacteriota</taxon>
        <taxon>Cyanophyceae</taxon>
        <taxon>Nodosilineales</taxon>
        <taxon>Nodosilineaceae</taxon>
        <taxon>Halomicronema</taxon>
    </lineage>
</organism>
<keyword evidence="3" id="KW-1185">Reference proteome</keyword>